<proteinExistence type="inferred from homology"/>
<evidence type="ECO:0000256" key="1">
    <source>
        <dbReference type="ARBA" id="ARBA00009013"/>
    </source>
</evidence>
<dbReference type="InterPro" id="IPR003658">
    <property type="entry name" value="Anti-sigma_ant"/>
</dbReference>
<name>A0ABS0SEP8_9HYPH</name>
<comment type="similarity">
    <text evidence="1 2">Belongs to the anti-sigma-factor antagonist family.</text>
</comment>
<dbReference type="RefSeq" id="WP_198477260.1">
    <property type="nucleotide sequence ID" value="NZ_JADGMQ010000010.1"/>
</dbReference>
<dbReference type="Gene3D" id="3.30.750.24">
    <property type="entry name" value="STAS domain"/>
    <property type="match status" value="1"/>
</dbReference>
<dbReference type="Proteomes" id="UP000601789">
    <property type="component" value="Unassembled WGS sequence"/>
</dbReference>
<evidence type="ECO:0000313" key="5">
    <source>
        <dbReference type="Proteomes" id="UP000601789"/>
    </source>
</evidence>
<protein>
    <recommendedName>
        <fullName evidence="2">Anti-sigma factor antagonist</fullName>
    </recommendedName>
</protein>
<dbReference type="PROSITE" id="PS50801">
    <property type="entry name" value="STAS"/>
    <property type="match status" value="1"/>
</dbReference>
<dbReference type="CDD" id="cd07043">
    <property type="entry name" value="STAS_anti-anti-sigma_factors"/>
    <property type="match status" value="1"/>
</dbReference>
<evidence type="ECO:0000313" key="4">
    <source>
        <dbReference type="EMBL" id="MBI1621778.1"/>
    </source>
</evidence>
<dbReference type="Pfam" id="PF01740">
    <property type="entry name" value="STAS"/>
    <property type="match status" value="1"/>
</dbReference>
<dbReference type="SUPFAM" id="SSF52091">
    <property type="entry name" value="SpoIIaa-like"/>
    <property type="match status" value="1"/>
</dbReference>
<dbReference type="InterPro" id="IPR002645">
    <property type="entry name" value="STAS_dom"/>
</dbReference>
<evidence type="ECO:0000256" key="2">
    <source>
        <dbReference type="RuleBase" id="RU003749"/>
    </source>
</evidence>
<gene>
    <name evidence="4" type="ORF">IOD40_14040</name>
</gene>
<feature type="domain" description="STAS" evidence="3">
    <location>
        <begin position="1"/>
        <end position="108"/>
    </location>
</feature>
<keyword evidence="5" id="KW-1185">Reference proteome</keyword>
<reference evidence="4 5" key="1">
    <citation type="submission" date="2020-10" db="EMBL/GenBank/DDBJ databases">
        <title>Aquamicrobium zhengzhouensis sp. nov., a exopolysaccharide producing bacterium isolated from farmland soil.</title>
        <authorList>
            <person name="Wang X."/>
        </authorList>
    </citation>
    <scope>NUCLEOTIDE SEQUENCE [LARGE SCALE GENOMIC DNA]</scope>
    <source>
        <strain evidence="5">cd-1</strain>
    </source>
</reference>
<dbReference type="EMBL" id="JADGMQ010000010">
    <property type="protein sequence ID" value="MBI1621778.1"/>
    <property type="molecule type" value="Genomic_DNA"/>
</dbReference>
<accession>A0ABS0SEP8</accession>
<dbReference type="InterPro" id="IPR036513">
    <property type="entry name" value="STAS_dom_sf"/>
</dbReference>
<evidence type="ECO:0000259" key="3">
    <source>
        <dbReference type="PROSITE" id="PS50801"/>
    </source>
</evidence>
<dbReference type="PANTHER" id="PTHR33495">
    <property type="entry name" value="ANTI-SIGMA FACTOR ANTAGONIST TM_1081-RELATED-RELATED"/>
    <property type="match status" value="1"/>
</dbReference>
<comment type="caution">
    <text evidence="4">The sequence shown here is derived from an EMBL/GenBank/DDBJ whole genome shotgun (WGS) entry which is preliminary data.</text>
</comment>
<organism evidence="4 5">
    <name type="scientific">Aquamicrobium zhengzhouense</name>
    <dbReference type="NCBI Taxonomy" id="2781738"/>
    <lineage>
        <taxon>Bacteria</taxon>
        <taxon>Pseudomonadati</taxon>
        <taxon>Pseudomonadota</taxon>
        <taxon>Alphaproteobacteria</taxon>
        <taxon>Hyphomicrobiales</taxon>
        <taxon>Phyllobacteriaceae</taxon>
        <taxon>Aquamicrobium</taxon>
    </lineage>
</organism>
<sequence length="108" mass="11717">MSIKFDKTEKAVVIHLNGRLDSTNAAAVEKEIFENIESANVVMDASSLDYISSAGLRVVLVVAKKLQREGGRFVLSGLQPHIRDVFDISGFLSILETADDREAALAAI</sequence>
<dbReference type="NCBIfam" id="TIGR00377">
    <property type="entry name" value="ant_ant_sig"/>
    <property type="match status" value="1"/>
</dbReference>